<evidence type="ECO:0000256" key="3">
    <source>
        <dbReference type="SAM" id="MobiDB-lite"/>
    </source>
</evidence>
<keyword evidence="4" id="KW-0472">Membrane</keyword>
<feature type="transmembrane region" description="Helical" evidence="4">
    <location>
        <begin position="206"/>
        <end position="231"/>
    </location>
</feature>
<evidence type="ECO:0000313" key="7">
    <source>
        <dbReference type="RefSeq" id="XP_032817827.1"/>
    </source>
</evidence>
<dbReference type="PANTHER" id="PTHR14002">
    <property type="entry name" value="ENDOGLIN/TGF-BETA RECEPTOR TYPE III"/>
    <property type="match status" value="1"/>
</dbReference>
<evidence type="ECO:0000256" key="1">
    <source>
        <dbReference type="ARBA" id="ARBA00022729"/>
    </source>
</evidence>
<keyword evidence="6" id="KW-1185">Reference proteome</keyword>
<dbReference type="InterPro" id="IPR001507">
    <property type="entry name" value="ZP_dom"/>
</dbReference>
<proteinExistence type="predicted"/>
<gene>
    <name evidence="7" type="primary">LOC116946706</name>
</gene>
<evidence type="ECO:0000256" key="4">
    <source>
        <dbReference type="SAM" id="Phobius"/>
    </source>
</evidence>
<evidence type="ECO:0000313" key="6">
    <source>
        <dbReference type="Proteomes" id="UP001318040"/>
    </source>
</evidence>
<evidence type="ECO:0000259" key="5">
    <source>
        <dbReference type="PROSITE" id="PS51034"/>
    </source>
</evidence>
<dbReference type="Gene3D" id="2.60.40.4100">
    <property type="entry name" value="Zona pellucida, ZP-C domain"/>
    <property type="match status" value="1"/>
</dbReference>
<dbReference type="KEGG" id="pmrn:116946706"/>
<feature type="compositionally biased region" description="Acidic residues" evidence="3">
    <location>
        <begin position="188"/>
        <end position="198"/>
    </location>
</feature>
<protein>
    <submittedName>
        <fullName evidence="7">Uncharacterized protein LOC116946706</fullName>
    </submittedName>
</protein>
<dbReference type="PANTHER" id="PTHR14002:SF43">
    <property type="entry name" value="DELTA-LIKE PROTEIN"/>
    <property type="match status" value="1"/>
</dbReference>
<feature type="domain" description="ZP" evidence="5">
    <location>
        <begin position="1"/>
        <end position="163"/>
    </location>
</feature>
<dbReference type="Proteomes" id="UP001318040">
    <property type="component" value="Chromosome 27"/>
</dbReference>
<dbReference type="InterPro" id="IPR042235">
    <property type="entry name" value="ZP-C_dom"/>
</dbReference>
<accession>A0AAJ7TH95</accession>
<dbReference type="AlphaFoldDB" id="A0AAJ7TH95"/>
<name>A0AAJ7TH95_PETMA</name>
<feature type="region of interest" description="Disordered" evidence="3">
    <location>
        <begin position="162"/>
        <end position="200"/>
    </location>
</feature>
<dbReference type="RefSeq" id="XP_032817827.1">
    <property type="nucleotide sequence ID" value="XM_032961936.1"/>
</dbReference>
<keyword evidence="4" id="KW-0812">Transmembrane</keyword>
<keyword evidence="2" id="KW-1015">Disulfide bond</keyword>
<dbReference type="InterPro" id="IPR055355">
    <property type="entry name" value="ZP-C"/>
</dbReference>
<reference evidence="7" key="1">
    <citation type="submission" date="2025-08" db="UniProtKB">
        <authorList>
            <consortium name="RefSeq"/>
        </authorList>
    </citation>
    <scope>IDENTIFICATION</scope>
    <source>
        <tissue evidence="7">Sperm</tissue>
    </source>
</reference>
<evidence type="ECO:0000256" key="2">
    <source>
        <dbReference type="ARBA" id="ARBA00023157"/>
    </source>
</evidence>
<sequence length="288" mass="30498">MSRWILDRDVAVDTRRGVPHVHHSQVEVELSASGVLVASLLLLASPDIADPVRGALRLRTAESLFVGARLHNDSATLALLLESCWASASPEPRRGTPYPLIGPPGCPVEESVAIHQGNGVNTSAVFSVKVFTIIDADSVYIHCQLGICAGFCAPDCDGVAEAQGSEPRSGVQGHRVLSSRRIERVQSDESDSMPEDDSSPASSSNFLGLLALGGGIALVLCAVGAFLVTAWRARARGSERDPQWRQLGRRGVGGGDGGWGSGGFYPGRDNPVFTAGTWRIPRPQIVTE</sequence>
<organism evidence="6 7">
    <name type="scientific">Petromyzon marinus</name>
    <name type="common">Sea lamprey</name>
    <dbReference type="NCBI Taxonomy" id="7757"/>
    <lineage>
        <taxon>Eukaryota</taxon>
        <taxon>Metazoa</taxon>
        <taxon>Chordata</taxon>
        <taxon>Craniata</taxon>
        <taxon>Vertebrata</taxon>
        <taxon>Cyclostomata</taxon>
        <taxon>Hyperoartia</taxon>
        <taxon>Petromyzontiformes</taxon>
        <taxon>Petromyzontidae</taxon>
        <taxon>Petromyzon</taxon>
    </lineage>
</organism>
<dbReference type="PROSITE" id="PS51034">
    <property type="entry name" value="ZP_2"/>
    <property type="match status" value="1"/>
</dbReference>
<dbReference type="Pfam" id="PF00100">
    <property type="entry name" value="Zona_pellucida"/>
    <property type="match status" value="1"/>
</dbReference>
<keyword evidence="1" id="KW-0732">Signal</keyword>
<keyword evidence="4" id="KW-1133">Transmembrane helix</keyword>